<evidence type="ECO:0000313" key="8">
    <source>
        <dbReference type="Proteomes" id="UP001164929"/>
    </source>
</evidence>
<protein>
    <submittedName>
        <fullName evidence="7">Uncharacterized protein</fullName>
    </submittedName>
</protein>
<dbReference type="InterPro" id="IPR055414">
    <property type="entry name" value="LRR_R13L4/SHOC2-like"/>
</dbReference>
<feature type="domain" description="Disease resistance protein RPS4B/Roq1-like leucine-rich repeats" evidence="5">
    <location>
        <begin position="1446"/>
        <end position="1530"/>
    </location>
</feature>
<dbReference type="SUPFAM" id="SSF52058">
    <property type="entry name" value="L domain-like"/>
    <property type="match status" value="2"/>
</dbReference>
<dbReference type="InterPro" id="IPR045344">
    <property type="entry name" value="C-JID"/>
</dbReference>
<keyword evidence="2" id="KW-0677">Repeat</keyword>
<feature type="domain" description="C-JID" evidence="4">
    <location>
        <begin position="1805"/>
        <end position="1946"/>
    </location>
</feature>
<gene>
    <name evidence="7" type="ORF">NC653_041469</name>
</gene>
<feature type="domain" description="C-JID" evidence="4">
    <location>
        <begin position="1223"/>
        <end position="1354"/>
    </location>
</feature>
<dbReference type="Pfam" id="PF13855">
    <property type="entry name" value="LRR_8"/>
    <property type="match status" value="1"/>
</dbReference>
<dbReference type="PANTHER" id="PTHR47186:SF3">
    <property type="entry name" value="OS09G0267800 PROTEIN"/>
    <property type="match status" value="1"/>
</dbReference>
<evidence type="ECO:0000259" key="4">
    <source>
        <dbReference type="Pfam" id="PF20160"/>
    </source>
</evidence>
<feature type="domain" description="C-JID" evidence="4">
    <location>
        <begin position="756"/>
        <end position="893"/>
    </location>
</feature>
<comment type="caution">
    <text evidence="7">The sequence shown here is derived from an EMBL/GenBank/DDBJ whole genome shotgun (WGS) entry which is preliminary data.</text>
</comment>
<dbReference type="Pfam" id="PF23598">
    <property type="entry name" value="LRR_14"/>
    <property type="match status" value="1"/>
</dbReference>
<evidence type="ECO:0000256" key="3">
    <source>
        <dbReference type="ARBA" id="ARBA00022821"/>
    </source>
</evidence>
<feature type="domain" description="C-JID" evidence="4">
    <location>
        <begin position="522"/>
        <end position="671"/>
    </location>
</feature>
<dbReference type="Proteomes" id="UP001164929">
    <property type="component" value="Chromosome 19"/>
</dbReference>
<keyword evidence="1" id="KW-0433">Leucine-rich repeat</keyword>
<dbReference type="InterPro" id="IPR001611">
    <property type="entry name" value="Leu-rich_rpt"/>
</dbReference>
<feature type="domain" description="C-JID" evidence="4">
    <location>
        <begin position="983"/>
        <end position="1156"/>
    </location>
</feature>
<feature type="domain" description="Disease resistance R13L4/SHOC-2-like LRR" evidence="6">
    <location>
        <begin position="46"/>
        <end position="139"/>
    </location>
</feature>
<dbReference type="Pfam" id="PF23286">
    <property type="entry name" value="LRR_13"/>
    <property type="match status" value="1"/>
</dbReference>
<feature type="domain" description="C-JID" evidence="4">
    <location>
        <begin position="318"/>
        <end position="453"/>
    </location>
</feature>
<dbReference type="Pfam" id="PF20160">
    <property type="entry name" value="C-JID"/>
    <property type="match status" value="7"/>
</dbReference>
<feature type="non-terminal residue" evidence="7">
    <location>
        <position position="2186"/>
    </location>
</feature>
<dbReference type="Gene3D" id="3.80.10.10">
    <property type="entry name" value="Ribonuclease Inhibitor"/>
    <property type="match status" value="3"/>
</dbReference>
<dbReference type="InterPro" id="IPR003591">
    <property type="entry name" value="Leu-rich_rpt_typical-subtyp"/>
</dbReference>
<name>A0AAD6LA39_9ROSI</name>
<sequence>PESKLVTEVVQTILKRLNLASPCKLRGLVGNCNLLVNLPENMYLLKSLRIADISGCSSISRLPDFSRNIRYLYLNGTAIEELPSSIGDLRELIYLDLVGCHRLKNLPSAVSKLGCLEKLDLSGCSSITEFPKVSRNIRELYLDWTAIREIPSSIECLCDLAELHLRNCKQFEILPSSICKLRKPERLNLSGCVQFWNFPEVLEPMVCLRYLYLEQTSITKLPSPIGNLMGLACLEVGNCKYLKDIECFVDLQLPERCVDLDFEGNIFEFIFTNCSRSRWFNQILAYSLLKFQLYTKRLYHQLPDVPEGACSFCLPADVTPEWFSHQSWGSKVTFQLSSHWANNQFLGFSLCAVIAFGSVGHSLQVKCTYRFHNKHGESRDLVCYLHGWYDEKRINSAHILVGFDPCVVAKEDYMFSEYSEVSVEFQPEFMNGNLLPFDLCQVHECGVRLLYEDGTHRFDLIRSDYFCFYPMNGDEWQTMFQAKRARFQGMRWEDYYVMCRTYEFLADLQLPDVVAGPSSFCLPGDTTPEWFSHQSWGSTVTFQLSSNWANSEFLGFSLCAVIAFGFVPYSFDSAWQRLHVKCTYHFRNKHGDSRDLDCYLHGFHDLDRDLHGLFDEKRIDSTCIFMGFDPCVDSKENDTFCEYSEVSVEFHLENNLFHCCHVIECGVHLLYDGGAFGLHLLHANDEDKIQRFHLILSDSSRFYPLDQDELEGRFQAKRARFQADRWEDYFVMRRTYEFLADLQLPDVVAEPSSFCLPGDATPEWFSHQSWGSTVTFQLSSHSANSEFLGFSLCVVIASYSFNFELQVKCTYHFRNEHGDSHDLYCYLHGWYDEKRMNIFMGFDPCVVAKEKDTFSEYSEVSIEFQLEDKNGNLLPLDLCQVVECGVRLLHANEIYRFDFIMQRYYRFYPQDQDGLEAMFQAKRARLQVNRQDYSIMYRTYEFLADLQLPDVPARPFSFCLPMPPSFCLPRPPSFCPRPPSFYLPGDITPEWFSHKSWGSTVTFQLSSQWANSEFLGFSLCAVIVSSSFNFELQVKCTYHFRNKHGDSRDLYCYLDGWFDDKGNDPAHIFVGLDPCLVAKEKDTFSKYSEVSVEFQPEDMNGTLLLSDFCQVVECGVHLLHANEMDHFDFSMQDDSCFHPPDRDELKACGVRLLYEDGIRQFDLIMSGFSRFHPLDGDGLEARFQATRARFQGMRWDYSVMHRTSEFLASLQLPDVPEGACNATPEWFSHQSWGSTVTFQLSSHWVNSQFLGFSLCAVIAFGSIGHSLQVKCTYHFRNKHGDSRDLDCYLHGWYDEKRINSEHILVGFDPCVVAKEDYMFSEYSEVSIEFQPEFMNGNLLPLDLFQVYECGVRLLLLSFSSSGSRWIGSKVPSQKRRFQANRGEDSSIMRRTYELLDFQLYSESPESKLVTEVVQTICNRLNRGSPCKLKGLNCKLLVNLPENIYLLKSLLIVDISGCSSISRFPDFSKNIRYLYLNGTAIEELPFSIGGLRELIYLDLVGCNRLKNLPSAVSKLGCLEKLDLSGCSSITEFPKVSRNIRELYLDGTAIREIPSSIECLCELAELHLRNCKQFEILPSSICKLRNLQRLNLSGCLKFRDFPEVLEPMHCLRYLYLEQTCITKLPSPIGNLKGLACLEVGNCKFLTGITCLGDLQLPGRCVDLDCLRKLNLDGCNIREVPDSLGLLSSLEVLDLSGNNFQTIPISINKLFELQYLGLRNCENLQSLPELPPQLSKLDADNCKGLSYLESSSSTVVEGNIFEFIFTNCLRLPVINQILEYSLLKFQLYTKRLYHQLPDVPERACSFCLPGYMTPELFSHQSWGSTVKLQLSSHWANSKFLGFSLCVVIAFGSVGHSLQVKCTYHFRNKHGDSRDLDCYLHGWYDEKRIDSTHIFVGFDPCVIAKEDYMFSEYNEVSVKFQLEDINGNLLPLDLCQVHECGVRLLYEDEIQCFHLIMSDSFRFYPLNLDGLEARFQAKRARFQGMRLGDFFVTRRTSEFLVKNITNFITHSEELYNKKLPAGMCNFYLPGDVTPEWFSHQRWGSKVTFQLSSQWANSKSFRGFCLCAVIAFYSFGHSLQVKCIYRFRTTYGYGRDYLYCYLYDWDDKKLFDSAHIFVGFDPCLGVIYDSMFCEYSKVSVKFQLEDINGNLLPSNLCQLYECGVRLLDVKDKDETSLCLTMADYRFCPLDR</sequence>
<feature type="domain" description="C-JID" evidence="4">
    <location>
        <begin position="2024"/>
        <end position="2162"/>
    </location>
</feature>
<reference evidence="7" key="1">
    <citation type="journal article" date="2023" name="Mol. Ecol. Resour.">
        <title>Chromosome-level genome assembly of a triploid poplar Populus alba 'Berolinensis'.</title>
        <authorList>
            <person name="Chen S."/>
            <person name="Yu Y."/>
            <person name="Wang X."/>
            <person name="Wang S."/>
            <person name="Zhang T."/>
            <person name="Zhou Y."/>
            <person name="He R."/>
            <person name="Meng N."/>
            <person name="Wang Y."/>
            <person name="Liu W."/>
            <person name="Liu Z."/>
            <person name="Liu J."/>
            <person name="Guo Q."/>
            <person name="Huang H."/>
            <person name="Sederoff R.R."/>
            <person name="Wang G."/>
            <person name="Qu G."/>
            <person name="Chen S."/>
        </authorList>
    </citation>
    <scope>NUCLEOTIDE SEQUENCE</scope>
    <source>
        <strain evidence="7">SC-2020</strain>
    </source>
</reference>
<keyword evidence="3" id="KW-0611">Plant defense</keyword>
<proteinExistence type="predicted"/>
<dbReference type="InterPro" id="IPR058546">
    <property type="entry name" value="RPS4B/Roq1-like_LRR"/>
</dbReference>
<organism evidence="7 8">
    <name type="scientific">Populus alba x Populus x berolinensis</name>
    <dbReference type="NCBI Taxonomy" id="444605"/>
    <lineage>
        <taxon>Eukaryota</taxon>
        <taxon>Viridiplantae</taxon>
        <taxon>Streptophyta</taxon>
        <taxon>Embryophyta</taxon>
        <taxon>Tracheophyta</taxon>
        <taxon>Spermatophyta</taxon>
        <taxon>Magnoliopsida</taxon>
        <taxon>eudicotyledons</taxon>
        <taxon>Gunneridae</taxon>
        <taxon>Pentapetalae</taxon>
        <taxon>rosids</taxon>
        <taxon>fabids</taxon>
        <taxon>Malpighiales</taxon>
        <taxon>Salicaceae</taxon>
        <taxon>Saliceae</taxon>
        <taxon>Populus</taxon>
    </lineage>
</organism>
<dbReference type="PANTHER" id="PTHR47186">
    <property type="entry name" value="LEUCINE-RICH REPEAT-CONTAINING PROTEIN 57"/>
    <property type="match status" value="1"/>
</dbReference>
<evidence type="ECO:0000256" key="2">
    <source>
        <dbReference type="ARBA" id="ARBA00022737"/>
    </source>
</evidence>
<evidence type="ECO:0000313" key="7">
    <source>
        <dbReference type="EMBL" id="KAJ6952337.1"/>
    </source>
</evidence>
<dbReference type="InterPro" id="IPR032675">
    <property type="entry name" value="LRR_dom_sf"/>
</dbReference>
<accession>A0AAD6LA39</accession>
<dbReference type="EMBL" id="JAQIZT010000019">
    <property type="protein sequence ID" value="KAJ6952337.1"/>
    <property type="molecule type" value="Genomic_DNA"/>
</dbReference>
<evidence type="ECO:0000259" key="6">
    <source>
        <dbReference type="Pfam" id="PF23598"/>
    </source>
</evidence>
<keyword evidence="8" id="KW-1185">Reference proteome</keyword>
<evidence type="ECO:0000256" key="1">
    <source>
        <dbReference type="ARBA" id="ARBA00022614"/>
    </source>
</evidence>
<dbReference type="SMART" id="SM00369">
    <property type="entry name" value="LRR_TYP"/>
    <property type="match status" value="6"/>
</dbReference>
<evidence type="ECO:0000259" key="5">
    <source>
        <dbReference type="Pfam" id="PF23286"/>
    </source>
</evidence>
<feature type="non-terminal residue" evidence="7">
    <location>
        <position position="1"/>
    </location>
</feature>
<dbReference type="PROSITE" id="PS51450">
    <property type="entry name" value="LRR"/>
    <property type="match status" value="2"/>
</dbReference>